<reference evidence="2" key="1">
    <citation type="journal article" date="2019" name="Int. J. Syst. Evol. Microbiol.">
        <title>The Global Catalogue of Microorganisms (GCM) 10K type strain sequencing project: providing services to taxonomists for standard genome sequencing and annotation.</title>
        <authorList>
            <consortium name="The Broad Institute Genomics Platform"/>
            <consortium name="The Broad Institute Genome Sequencing Center for Infectious Disease"/>
            <person name="Wu L."/>
            <person name="Ma J."/>
        </authorList>
    </citation>
    <scope>NUCLEOTIDE SEQUENCE [LARGE SCALE GENOMIC DNA]</scope>
    <source>
        <strain evidence="2">KCTC 52473</strain>
    </source>
</reference>
<sequence>MKRALVIVFAVFLAIALSLIGYVKIKSKALPTGESGPVADALANDMLQAINHEAWLKTGAIRWHFAGRQQHLWDKSRHLARVKWDKLEVVINLSTREGVVYRDGQIIDEDKEKYLEQAWAHWANDSFWLNPVSKVFDQGTSRQFIPMEEGLRGLLVSYDSGGVTPGDSYLWVVGENALPVRFEMWVSIIPIKGLAATWDNWTTLSTGVKVAQDHDLGFLEVGLTEINAAFTLEELEGETDPFGVLF</sequence>
<accession>A0ABV7FL93</accession>
<organism evidence="1 2">
    <name type="scientific">Agaribacter flavus</name>
    <dbReference type="NCBI Taxonomy" id="1902781"/>
    <lineage>
        <taxon>Bacteria</taxon>
        <taxon>Pseudomonadati</taxon>
        <taxon>Pseudomonadota</taxon>
        <taxon>Gammaproteobacteria</taxon>
        <taxon>Alteromonadales</taxon>
        <taxon>Alteromonadaceae</taxon>
        <taxon>Agaribacter</taxon>
    </lineage>
</organism>
<name>A0ABV7FL93_9ALTE</name>
<protein>
    <submittedName>
        <fullName evidence="1">Uncharacterized protein</fullName>
    </submittedName>
</protein>
<gene>
    <name evidence="1" type="ORF">ACFOHL_00785</name>
</gene>
<comment type="caution">
    <text evidence="1">The sequence shown here is derived from an EMBL/GenBank/DDBJ whole genome shotgun (WGS) entry which is preliminary data.</text>
</comment>
<keyword evidence="2" id="KW-1185">Reference proteome</keyword>
<proteinExistence type="predicted"/>
<evidence type="ECO:0000313" key="1">
    <source>
        <dbReference type="EMBL" id="MFC3120151.1"/>
    </source>
</evidence>
<dbReference type="RefSeq" id="WP_376918294.1">
    <property type="nucleotide sequence ID" value="NZ_JBHRSW010000004.1"/>
</dbReference>
<dbReference type="Proteomes" id="UP001595478">
    <property type="component" value="Unassembled WGS sequence"/>
</dbReference>
<evidence type="ECO:0000313" key="2">
    <source>
        <dbReference type="Proteomes" id="UP001595478"/>
    </source>
</evidence>
<dbReference type="EMBL" id="JBHRSW010000004">
    <property type="protein sequence ID" value="MFC3120151.1"/>
    <property type="molecule type" value="Genomic_DNA"/>
</dbReference>